<accession>M8A5V1</accession>
<dbReference type="AlphaFoldDB" id="M8A5V1"/>
<dbReference type="EMBL" id="KD114025">
    <property type="protein sequence ID" value="EMS60035.1"/>
    <property type="molecule type" value="Genomic_DNA"/>
</dbReference>
<organism evidence="1">
    <name type="scientific">Triticum urartu</name>
    <name type="common">Red wild einkorn</name>
    <name type="synonym">Crithodium urartu</name>
    <dbReference type="NCBI Taxonomy" id="4572"/>
    <lineage>
        <taxon>Eukaryota</taxon>
        <taxon>Viridiplantae</taxon>
        <taxon>Streptophyta</taxon>
        <taxon>Embryophyta</taxon>
        <taxon>Tracheophyta</taxon>
        <taxon>Spermatophyta</taxon>
        <taxon>Magnoliopsida</taxon>
        <taxon>Liliopsida</taxon>
        <taxon>Poales</taxon>
        <taxon>Poaceae</taxon>
        <taxon>BOP clade</taxon>
        <taxon>Pooideae</taxon>
        <taxon>Triticodae</taxon>
        <taxon>Triticeae</taxon>
        <taxon>Triticinae</taxon>
        <taxon>Triticum</taxon>
    </lineage>
</organism>
<proteinExistence type="predicted"/>
<evidence type="ECO:0000313" key="1">
    <source>
        <dbReference type="EMBL" id="EMS60035.1"/>
    </source>
</evidence>
<protein>
    <submittedName>
        <fullName evidence="1">Uncharacterized protein</fullName>
    </submittedName>
</protein>
<gene>
    <name evidence="1" type="ORF">TRIUR3_33253</name>
</gene>
<reference evidence="1" key="1">
    <citation type="journal article" date="2013" name="Nature">
        <title>Draft genome of the wheat A-genome progenitor Triticum urartu.</title>
        <authorList>
            <person name="Ling H.Q."/>
            <person name="Zhao S."/>
            <person name="Liu D."/>
            <person name="Wang J."/>
            <person name="Sun H."/>
            <person name="Zhang C."/>
            <person name="Fan H."/>
            <person name="Li D."/>
            <person name="Dong L."/>
            <person name="Tao Y."/>
            <person name="Gao C."/>
            <person name="Wu H."/>
            <person name="Li Y."/>
            <person name="Cui Y."/>
            <person name="Guo X."/>
            <person name="Zheng S."/>
            <person name="Wang B."/>
            <person name="Yu K."/>
            <person name="Liang Q."/>
            <person name="Yang W."/>
            <person name="Lou X."/>
            <person name="Chen J."/>
            <person name="Feng M."/>
            <person name="Jian J."/>
            <person name="Zhang X."/>
            <person name="Luo G."/>
            <person name="Jiang Y."/>
            <person name="Liu J."/>
            <person name="Wang Z."/>
            <person name="Sha Y."/>
            <person name="Zhang B."/>
            <person name="Wu H."/>
            <person name="Tang D."/>
            <person name="Shen Q."/>
            <person name="Xue P."/>
            <person name="Zou S."/>
            <person name="Wang X."/>
            <person name="Liu X."/>
            <person name="Wang F."/>
            <person name="Yang Y."/>
            <person name="An X."/>
            <person name="Dong Z."/>
            <person name="Zhang K."/>
            <person name="Zhang X."/>
            <person name="Luo M.C."/>
            <person name="Dvorak J."/>
            <person name="Tong Y."/>
            <person name="Wang J."/>
            <person name="Yang H."/>
            <person name="Li Z."/>
            <person name="Wang D."/>
            <person name="Zhang A."/>
            <person name="Wang J."/>
        </authorList>
    </citation>
    <scope>NUCLEOTIDE SEQUENCE</scope>
</reference>
<sequence>MPWTPKAATGAQACGEGVAGLTGNLSRRCARSSRVNEGVVEVGGVLMMADFGVVAGGSGEEDNDARLDWGWLGTMDLAELKRVTRQMIPTFWCGSMLTLATCTAMVAVDRSSGTLGVAADVGEKAEEGPTGQQRFELVHVSKTTGANPPMTILNGLG</sequence>
<name>M8A5V1_TRIUA</name>
<dbReference type="OMA" id="DDAKLDW"/>